<comment type="catalytic activity">
    <reaction evidence="7">
        <text>a long-chain fatty acid + ATP + CoA = a long-chain fatty acyl-CoA + AMP + diphosphate</text>
        <dbReference type="Rhea" id="RHEA:15421"/>
        <dbReference type="ChEBI" id="CHEBI:30616"/>
        <dbReference type="ChEBI" id="CHEBI:33019"/>
        <dbReference type="ChEBI" id="CHEBI:57287"/>
        <dbReference type="ChEBI" id="CHEBI:57560"/>
        <dbReference type="ChEBI" id="CHEBI:83139"/>
        <dbReference type="ChEBI" id="CHEBI:456215"/>
        <dbReference type="EC" id="6.2.1.3"/>
    </reaction>
</comment>
<dbReference type="Pfam" id="PF00501">
    <property type="entry name" value="AMP-binding"/>
    <property type="match status" value="1"/>
</dbReference>
<dbReference type="PROSITE" id="PS00455">
    <property type="entry name" value="AMP_BINDING"/>
    <property type="match status" value="1"/>
</dbReference>
<dbReference type="GO" id="GO:0090433">
    <property type="term" value="F:palmitoyl-CoA ligase activity"/>
    <property type="evidence" value="ECO:0007669"/>
    <property type="project" value="TreeGrafter"/>
</dbReference>
<evidence type="ECO:0000259" key="8">
    <source>
        <dbReference type="Pfam" id="PF00501"/>
    </source>
</evidence>
<evidence type="ECO:0000256" key="2">
    <source>
        <dbReference type="ARBA" id="ARBA00022598"/>
    </source>
</evidence>
<protein>
    <recommendedName>
        <fullName evidence="6">long-chain-fatty-acid--CoA ligase</fullName>
        <ecNumber evidence="6">6.2.1.3</ecNumber>
    </recommendedName>
</protein>
<dbReference type="AlphaFoldDB" id="A0A090X954"/>
<evidence type="ECO:0000256" key="5">
    <source>
        <dbReference type="ARBA" id="ARBA00022840"/>
    </source>
</evidence>
<dbReference type="GO" id="GO:0005886">
    <property type="term" value="C:plasma membrane"/>
    <property type="evidence" value="ECO:0007669"/>
    <property type="project" value="TreeGrafter"/>
</dbReference>
<dbReference type="EMBL" id="GBIH01001548">
    <property type="protein sequence ID" value="JAC93162.1"/>
    <property type="molecule type" value="mRNA"/>
</dbReference>
<dbReference type="GO" id="GO:0005783">
    <property type="term" value="C:endoplasmic reticulum"/>
    <property type="evidence" value="ECO:0007669"/>
    <property type="project" value="TreeGrafter"/>
</dbReference>
<dbReference type="InterPro" id="IPR020845">
    <property type="entry name" value="AMP-binding_CS"/>
</dbReference>
<feature type="non-terminal residue" evidence="9">
    <location>
        <position position="1"/>
    </location>
</feature>
<evidence type="ECO:0000256" key="6">
    <source>
        <dbReference type="ARBA" id="ARBA00026121"/>
    </source>
</evidence>
<dbReference type="EC" id="6.2.1.3" evidence="6"/>
<keyword evidence="5" id="KW-0067">ATP-binding</keyword>
<proteinExistence type="evidence at transcript level"/>
<dbReference type="PANTHER" id="PTHR43272">
    <property type="entry name" value="LONG-CHAIN-FATTY-ACID--COA LIGASE"/>
    <property type="match status" value="1"/>
</dbReference>
<sequence>QKDGKVIKKLSLGDYEWLTFRDVDHLVNLISRGIMTLGLKPREYLGILAETRQEWTLTALACFRVNVPLVTLYATLGKDGITQALNETELSHLVTSYDLMPQIADVLCKTPFIKRIIYMESKFKRTSVVVPENVEVIPFSELEKRGRTADADMKIETPRKDDVFIVMYTSGTTGIPKGVMITHKNIMATLNGFSVNCQTFGTGNDDSHIAYLPLAHILELLAECLTLGLGAKIGFSSALTLTDASTGLKAGCLGDATLLKPVLLVCPPLILDRIRKSITDIVATKGHFFARSFEYLLAYKTFWLNIGFNTTILNRVVFNKMRALVGGHVAFLATGAAPLSVDTDAFIRACFDCCPIQGYGLTETAGSAALKDLDDRNFKSIGSPILGSYIRLVDWDEGNYCITDKPHPRGEIVVGGDCVTPGYFKNEALTQECYTKEGGIRWFYTGDIGEVYPDGTVSVIDRKKNLVKLAHGEYVSLGKVETELKTCPVVDNICVCGNSFKTYLVALVMPNPKQLQNLALQEGESSMSFGDLCNNPAITRAVANAIAEHGHRARLHKTEIPVKVKLCVEDWQPDTGLVTAAYKLSQVVKFRSFIK</sequence>
<accession>A0A090X954</accession>
<keyword evidence="2" id="KW-0436">Ligase</keyword>
<keyword evidence="3" id="KW-0547">Nucleotide-binding</keyword>
<keyword evidence="4" id="KW-0276">Fatty acid metabolism</keyword>
<dbReference type="GO" id="GO:0005524">
    <property type="term" value="F:ATP binding"/>
    <property type="evidence" value="ECO:0007669"/>
    <property type="project" value="UniProtKB-KW"/>
</dbReference>
<dbReference type="PANTHER" id="PTHR43272:SF83">
    <property type="entry name" value="ACYL-COA SYNTHETASE LONG-CHAIN, ISOFORM J"/>
    <property type="match status" value="1"/>
</dbReference>
<evidence type="ECO:0000256" key="4">
    <source>
        <dbReference type="ARBA" id="ARBA00022832"/>
    </source>
</evidence>
<evidence type="ECO:0000256" key="1">
    <source>
        <dbReference type="ARBA" id="ARBA00006432"/>
    </source>
</evidence>
<dbReference type="SUPFAM" id="SSF56801">
    <property type="entry name" value="Acetyl-CoA synthetase-like"/>
    <property type="match status" value="1"/>
</dbReference>
<name>A0A090X954_IXORI</name>
<dbReference type="GO" id="GO:0005811">
    <property type="term" value="C:lipid droplet"/>
    <property type="evidence" value="ECO:0007669"/>
    <property type="project" value="TreeGrafter"/>
</dbReference>
<dbReference type="GO" id="GO:0035336">
    <property type="term" value="P:long-chain fatty-acyl-CoA metabolic process"/>
    <property type="evidence" value="ECO:0007669"/>
    <property type="project" value="TreeGrafter"/>
</dbReference>
<evidence type="ECO:0000256" key="3">
    <source>
        <dbReference type="ARBA" id="ARBA00022741"/>
    </source>
</evidence>
<dbReference type="GO" id="GO:0030182">
    <property type="term" value="P:neuron differentiation"/>
    <property type="evidence" value="ECO:0007669"/>
    <property type="project" value="TreeGrafter"/>
</dbReference>
<organism evidence="9">
    <name type="scientific">Ixodes ricinus</name>
    <name type="common">Common tick</name>
    <name type="synonym">Acarus ricinus</name>
    <dbReference type="NCBI Taxonomy" id="34613"/>
    <lineage>
        <taxon>Eukaryota</taxon>
        <taxon>Metazoa</taxon>
        <taxon>Ecdysozoa</taxon>
        <taxon>Arthropoda</taxon>
        <taxon>Chelicerata</taxon>
        <taxon>Arachnida</taxon>
        <taxon>Acari</taxon>
        <taxon>Parasitiformes</taxon>
        <taxon>Ixodida</taxon>
        <taxon>Ixodoidea</taxon>
        <taxon>Ixodidae</taxon>
        <taxon>Ixodinae</taxon>
        <taxon>Ixodes</taxon>
    </lineage>
</organism>
<feature type="domain" description="AMP-dependent synthetase/ligase" evidence="8">
    <location>
        <begin position="13"/>
        <end position="424"/>
    </location>
</feature>
<dbReference type="Gene3D" id="3.40.50.12780">
    <property type="entry name" value="N-terminal domain of ligase-like"/>
    <property type="match status" value="1"/>
</dbReference>
<evidence type="ECO:0000313" key="9">
    <source>
        <dbReference type="EMBL" id="JAC93162.1"/>
    </source>
</evidence>
<reference evidence="9" key="1">
    <citation type="journal article" date="2015" name="PLoS Negl. Trop. Dis.">
        <title>Deep Sequencing Analysis of the Ixodes ricinus Haemocytome.</title>
        <authorList>
            <person name="Kotsyfakis M."/>
            <person name="Kopacek P."/>
            <person name="Franta Z."/>
            <person name="Pedra J.H."/>
            <person name="Ribeiro J.M."/>
        </authorList>
    </citation>
    <scope>NUCLEOTIDE SEQUENCE</scope>
</reference>
<comment type="similarity">
    <text evidence="1">Belongs to the ATP-dependent AMP-binding enzyme family.</text>
</comment>
<evidence type="ECO:0000256" key="7">
    <source>
        <dbReference type="ARBA" id="ARBA00036813"/>
    </source>
</evidence>
<dbReference type="InterPro" id="IPR000873">
    <property type="entry name" value="AMP-dep_synth/lig_dom"/>
</dbReference>
<keyword evidence="4" id="KW-0443">Lipid metabolism</keyword>
<dbReference type="InterPro" id="IPR042099">
    <property type="entry name" value="ANL_N_sf"/>
</dbReference>